<dbReference type="OrthoDB" id="4868994at2759"/>
<dbReference type="EMBL" id="ML975153">
    <property type="protein sequence ID" value="KAF1814504.1"/>
    <property type="molecule type" value="Genomic_DNA"/>
</dbReference>
<dbReference type="Pfam" id="PF10315">
    <property type="entry name" value="Aim19"/>
    <property type="match status" value="1"/>
</dbReference>
<sequence>MSKAPSSEDTKTNVFEYARKWGENPLPPTVLATLITAQHARPLQKLPMVFAPLFLFTSYMNLGGYKTEAAGTSAAWSALYMLLASRRKQSIKSTFSVRGVVRGATMATCAVQVAGGALAYLT</sequence>
<proteinExistence type="predicted"/>
<name>A0A6G1G8X8_9PEZI</name>
<evidence type="ECO:0000313" key="1">
    <source>
        <dbReference type="EMBL" id="KAF1814504.1"/>
    </source>
</evidence>
<reference evidence="3" key="2">
    <citation type="submission" date="2020-04" db="EMBL/GenBank/DDBJ databases">
        <authorList>
            <consortium name="NCBI Genome Project"/>
        </authorList>
    </citation>
    <scope>NUCLEOTIDE SEQUENCE</scope>
    <source>
        <strain evidence="3">CBS 781.70</strain>
    </source>
</reference>
<dbReference type="Proteomes" id="UP000504638">
    <property type="component" value="Unplaced"/>
</dbReference>
<reference evidence="3" key="3">
    <citation type="submission" date="2025-04" db="UniProtKB">
        <authorList>
            <consortium name="RefSeq"/>
        </authorList>
    </citation>
    <scope>IDENTIFICATION</scope>
    <source>
        <strain evidence="3">CBS 781.70</strain>
    </source>
</reference>
<keyword evidence="2" id="KW-1185">Reference proteome</keyword>
<dbReference type="InterPro" id="IPR019419">
    <property type="entry name" value="AIM19"/>
</dbReference>
<organism evidence="1">
    <name type="scientific">Eremomyces bilateralis CBS 781.70</name>
    <dbReference type="NCBI Taxonomy" id="1392243"/>
    <lineage>
        <taxon>Eukaryota</taxon>
        <taxon>Fungi</taxon>
        <taxon>Dikarya</taxon>
        <taxon>Ascomycota</taxon>
        <taxon>Pezizomycotina</taxon>
        <taxon>Dothideomycetes</taxon>
        <taxon>Dothideomycetes incertae sedis</taxon>
        <taxon>Eremomycetales</taxon>
        <taxon>Eremomycetaceae</taxon>
        <taxon>Eremomyces</taxon>
    </lineage>
</organism>
<dbReference type="RefSeq" id="XP_033536135.1">
    <property type="nucleotide sequence ID" value="XM_033678013.1"/>
</dbReference>
<gene>
    <name evidence="1 3" type="ORF">P152DRAFT_447854</name>
</gene>
<evidence type="ECO:0000313" key="3">
    <source>
        <dbReference type="RefSeq" id="XP_033536135.1"/>
    </source>
</evidence>
<dbReference type="AlphaFoldDB" id="A0A6G1G8X8"/>
<protein>
    <submittedName>
        <fullName evidence="1 3">Uncharacterized protein</fullName>
    </submittedName>
</protein>
<reference evidence="1 3" key="1">
    <citation type="submission" date="2020-01" db="EMBL/GenBank/DDBJ databases">
        <authorList>
            <consortium name="DOE Joint Genome Institute"/>
            <person name="Haridas S."/>
            <person name="Albert R."/>
            <person name="Binder M."/>
            <person name="Bloem J."/>
            <person name="Labutti K."/>
            <person name="Salamov A."/>
            <person name="Andreopoulos B."/>
            <person name="Baker S.E."/>
            <person name="Barry K."/>
            <person name="Bills G."/>
            <person name="Bluhm B.H."/>
            <person name="Cannon C."/>
            <person name="Castanera R."/>
            <person name="Culley D.E."/>
            <person name="Daum C."/>
            <person name="Ezra D."/>
            <person name="Gonzalez J.B."/>
            <person name="Henrissat B."/>
            <person name="Kuo A."/>
            <person name="Liang C."/>
            <person name="Lipzen A."/>
            <person name="Lutzoni F."/>
            <person name="Magnuson J."/>
            <person name="Mondo S."/>
            <person name="Nolan M."/>
            <person name="Ohm R."/>
            <person name="Pangilinan J."/>
            <person name="Park H.-J."/>
            <person name="Ramirez L."/>
            <person name="Alfaro M."/>
            <person name="Sun H."/>
            <person name="Tritt A."/>
            <person name="Yoshinaga Y."/>
            <person name="Zwiers L.-H."/>
            <person name="Turgeon B.G."/>
            <person name="Goodwin S.B."/>
            <person name="Spatafora J.W."/>
            <person name="Crous P.W."/>
            <person name="Grigoriev I.V."/>
        </authorList>
    </citation>
    <scope>NUCLEOTIDE SEQUENCE</scope>
    <source>
        <strain evidence="1 3">CBS 781.70</strain>
    </source>
</reference>
<accession>A0A6G1G8X8</accession>
<dbReference type="GeneID" id="54418583"/>
<evidence type="ECO:0000313" key="2">
    <source>
        <dbReference type="Proteomes" id="UP000504638"/>
    </source>
</evidence>